<dbReference type="InterPro" id="IPR013216">
    <property type="entry name" value="Methyltransf_11"/>
</dbReference>
<dbReference type="Proteomes" id="UP001185012">
    <property type="component" value="Unassembled WGS sequence"/>
</dbReference>
<keyword evidence="2" id="KW-0830">Ubiquinone</keyword>
<dbReference type="CDD" id="cd02440">
    <property type="entry name" value="AdoMet_MTases"/>
    <property type="match status" value="1"/>
</dbReference>
<dbReference type="PANTHER" id="PTHR45036:SF1">
    <property type="entry name" value="METHYLTRANSFERASE LIKE 7A"/>
    <property type="match status" value="1"/>
</dbReference>
<reference evidence="2 3" key="1">
    <citation type="submission" date="2023-07" db="EMBL/GenBank/DDBJ databases">
        <title>Genomic Encyclopedia of Type Strains, Phase IV (KMG-IV): sequencing the most valuable type-strain genomes for metagenomic binning, comparative biology and taxonomic classification.</title>
        <authorList>
            <person name="Goeker M."/>
        </authorList>
    </citation>
    <scope>NUCLEOTIDE SEQUENCE [LARGE SCALE GENOMIC DNA]</scope>
    <source>
        <strain evidence="2 3">DSM 45903</strain>
    </source>
</reference>
<protein>
    <submittedName>
        <fullName evidence="2">Ubiquinone/menaquinone biosynthesis C-methylase UbiE</fullName>
    </submittedName>
</protein>
<evidence type="ECO:0000313" key="3">
    <source>
        <dbReference type="Proteomes" id="UP001185012"/>
    </source>
</evidence>
<dbReference type="RefSeq" id="WP_309867308.1">
    <property type="nucleotide sequence ID" value="NZ_JAVDQG010000006.1"/>
</dbReference>
<evidence type="ECO:0000313" key="2">
    <source>
        <dbReference type="EMBL" id="MDR6226851.1"/>
    </source>
</evidence>
<dbReference type="PANTHER" id="PTHR45036">
    <property type="entry name" value="METHYLTRANSFERASE LIKE 7B"/>
    <property type="match status" value="1"/>
</dbReference>
<gene>
    <name evidence="2" type="ORF">JOE21_002861</name>
</gene>
<organism evidence="2 3">
    <name type="scientific">Desmospora profundinema</name>
    <dbReference type="NCBI Taxonomy" id="1571184"/>
    <lineage>
        <taxon>Bacteria</taxon>
        <taxon>Bacillati</taxon>
        <taxon>Bacillota</taxon>
        <taxon>Bacilli</taxon>
        <taxon>Bacillales</taxon>
        <taxon>Thermoactinomycetaceae</taxon>
        <taxon>Desmospora</taxon>
    </lineage>
</organism>
<dbReference type="InterPro" id="IPR029063">
    <property type="entry name" value="SAM-dependent_MTases_sf"/>
</dbReference>
<sequence>MGKWFATFYDMWMGPLERKAFGRIRKKLLVKARGKVLEIGSGTGLNFPHYRHAVTVTAVEPDPTMVRLSEQRAKNTPVPIQIITAGAEDLPFPDDSFDTVVGTLVLCTIPDPDKALREIRRVCRPGGRILFFEHVRVTHPILGRIQDWLTPVWKRFCDGCHLNRHTLEQIERSGLHVIRVERYFQDIFLVIEAASQKKGPYNGRTSYEAKGSVE</sequence>
<dbReference type="Gene3D" id="3.40.50.150">
    <property type="entry name" value="Vaccinia Virus protein VP39"/>
    <property type="match status" value="1"/>
</dbReference>
<accession>A0ABU1IQ55</accession>
<evidence type="ECO:0000259" key="1">
    <source>
        <dbReference type="Pfam" id="PF08241"/>
    </source>
</evidence>
<dbReference type="Pfam" id="PF08241">
    <property type="entry name" value="Methyltransf_11"/>
    <property type="match status" value="1"/>
</dbReference>
<keyword evidence="3" id="KW-1185">Reference proteome</keyword>
<proteinExistence type="predicted"/>
<dbReference type="EMBL" id="JAVDQG010000006">
    <property type="protein sequence ID" value="MDR6226851.1"/>
    <property type="molecule type" value="Genomic_DNA"/>
</dbReference>
<dbReference type="SUPFAM" id="SSF53335">
    <property type="entry name" value="S-adenosyl-L-methionine-dependent methyltransferases"/>
    <property type="match status" value="1"/>
</dbReference>
<comment type="caution">
    <text evidence="2">The sequence shown here is derived from an EMBL/GenBank/DDBJ whole genome shotgun (WGS) entry which is preliminary data.</text>
</comment>
<feature type="domain" description="Methyltransferase type 11" evidence="1">
    <location>
        <begin position="37"/>
        <end position="131"/>
    </location>
</feature>
<dbReference type="InterPro" id="IPR052356">
    <property type="entry name" value="Thiol_S-MT"/>
</dbReference>
<name>A0ABU1IQ55_9BACL</name>